<evidence type="ECO:0000313" key="4">
    <source>
        <dbReference type="EMBL" id="MBE9039605.1"/>
    </source>
</evidence>
<evidence type="ECO:0000313" key="5">
    <source>
        <dbReference type="Proteomes" id="UP000621799"/>
    </source>
</evidence>
<keyword evidence="5" id="KW-1185">Reference proteome</keyword>
<dbReference type="SUPFAM" id="SSF47336">
    <property type="entry name" value="ACP-like"/>
    <property type="match status" value="1"/>
</dbReference>
<dbReference type="RefSeq" id="WP_264319866.1">
    <property type="nucleotide sequence ID" value="NZ_JADEXN010000019.1"/>
</dbReference>
<dbReference type="Proteomes" id="UP000621799">
    <property type="component" value="Unassembled WGS sequence"/>
</dbReference>
<evidence type="ECO:0000259" key="3">
    <source>
        <dbReference type="PROSITE" id="PS50075"/>
    </source>
</evidence>
<dbReference type="AlphaFoldDB" id="A0A928VXI5"/>
<feature type="domain" description="Carrier" evidence="3">
    <location>
        <begin position="32"/>
        <end position="109"/>
    </location>
</feature>
<protein>
    <submittedName>
        <fullName evidence="4">Phosphopantetheine-binding protein</fullName>
    </submittedName>
</protein>
<dbReference type="Pfam" id="PF00550">
    <property type="entry name" value="PP-binding"/>
    <property type="match status" value="1"/>
</dbReference>
<dbReference type="InterPro" id="IPR009081">
    <property type="entry name" value="PP-bd_ACP"/>
</dbReference>
<dbReference type="Gene3D" id="1.10.1200.10">
    <property type="entry name" value="ACP-like"/>
    <property type="match status" value="1"/>
</dbReference>
<dbReference type="EMBL" id="JADEXN010000019">
    <property type="protein sequence ID" value="MBE9039605.1"/>
    <property type="molecule type" value="Genomic_DNA"/>
</dbReference>
<dbReference type="InterPro" id="IPR036736">
    <property type="entry name" value="ACP-like_sf"/>
</dbReference>
<dbReference type="InterPro" id="IPR006162">
    <property type="entry name" value="Ppantetheine_attach_site"/>
</dbReference>
<name>A0A928VXI5_9CYAN</name>
<reference evidence="4" key="1">
    <citation type="submission" date="2020-10" db="EMBL/GenBank/DDBJ databases">
        <authorList>
            <person name="Castelo-Branco R."/>
            <person name="Eusebio N."/>
            <person name="Adriana R."/>
            <person name="Vieira A."/>
            <person name="Brugerolle De Fraissinette N."/>
            <person name="Rezende De Castro R."/>
            <person name="Schneider M.P."/>
            <person name="Vasconcelos V."/>
            <person name="Leao P.N."/>
        </authorList>
    </citation>
    <scope>NUCLEOTIDE SEQUENCE</scope>
    <source>
        <strain evidence="4">LEGE 11467</strain>
    </source>
</reference>
<accession>A0A928VXI5</accession>
<dbReference type="SMART" id="SM00823">
    <property type="entry name" value="PKS_PP"/>
    <property type="match status" value="1"/>
</dbReference>
<comment type="caution">
    <text evidence="4">The sequence shown here is derived from an EMBL/GenBank/DDBJ whole genome shotgun (WGS) entry which is preliminary data.</text>
</comment>
<dbReference type="GO" id="GO:0031177">
    <property type="term" value="F:phosphopantetheine binding"/>
    <property type="evidence" value="ECO:0007669"/>
    <property type="project" value="InterPro"/>
</dbReference>
<gene>
    <name evidence="4" type="ORF">IQ235_02190</name>
</gene>
<sequence>MQLLNPSWNGKEDRHAPEVENEAELFAGASSHTESELAQWLQVRLARELELEPDRIDTQKDFADCGLSSVEAVNLSGDLENFLGCRLPPTLLWDYPTIETLARYLAEDTSLDATVRPPTAKDLGEDAEAMLAQLDGMSDAEVDALLNSMLSQQEGRG</sequence>
<evidence type="ECO:0000256" key="2">
    <source>
        <dbReference type="ARBA" id="ARBA00022553"/>
    </source>
</evidence>
<dbReference type="SMART" id="SM01294">
    <property type="entry name" value="PKS_PP_betabranch"/>
    <property type="match status" value="1"/>
</dbReference>
<dbReference type="PROSITE" id="PS00012">
    <property type="entry name" value="PHOSPHOPANTETHEINE"/>
    <property type="match status" value="1"/>
</dbReference>
<keyword evidence="1" id="KW-0596">Phosphopantetheine</keyword>
<organism evidence="4 5">
    <name type="scientific">Zarconia navalis LEGE 11467</name>
    <dbReference type="NCBI Taxonomy" id="1828826"/>
    <lineage>
        <taxon>Bacteria</taxon>
        <taxon>Bacillati</taxon>
        <taxon>Cyanobacteriota</taxon>
        <taxon>Cyanophyceae</taxon>
        <taxon>Oscillatoriophycideae</taxon>
        <taxon>Oscillatoriales</taxon>
        <taxon>Oscillatoriales incertae sedis</taxon>
        <taxon>Zarconia</taxon>
        <taxon>Zarconia navalis</taxon>
    </lineage>
</organism>
<evidence type="ECO:0000256" key="1">
    <source>
        <dbReference type="ARBA" id="ARBA00022450"/>
    </source>
</evidence>
<dbReference type="PROSITE" id="PS50075">
    <property type="entry name" value="CARRIER"/>
    <property type="match status" value="1"/>
</dbReference>
<proteinExistence type="predicted"/>
<keyword evidence="2" id="KW-0597">Phosphoprotein</keyword>
<dbReference type="InterPro" id="IPR020806">
    <property type="entry name" value="PKS_PP-bd"/>
</dbReference>